<gene>
    <name evidence="1" type="ORF">CWS31_003560</name>
</gene>
<reference evidence="1 2" key="1">
    <citation type="submission" date="2019-08" db="EMBL/GenBank/DDBJ databases">
        <title>Microbe sample from Colwellia echini.</title>
        <authorList>
            <person name="Christiansen L."/>
            <person name="Pathiraja D."/>
            <person name="Schultz-Johansen M."/>
            <person name="Choi I.-G."/>
            <person name="Stougaard P."/>
        </authorList>
    </citation>
    <scope>NUCLEOTIDE SEQUENCE [LARGE SCALE GENOMIC DNA]</scope>
    <source>
        <strain evidence="1 2">A3</strain>
    </source>
</reference>
<organism evidence="1 2">
    <name type="scientific">Colwellia echini</name>
    <dbReference type="NCBI Taxonomy" id="1982103"/>
    <lineage>
        <taxon>Bacteria</taxon>
        <taxon>Pseudomonadati</taxon>
        <taxon>Pseudomonadota</taxon>
        <taxon>Gammaproteobacteria</taxon>
        <taxon>Alteromonadales</taxon>
        <taxon>Colwelliaceae</taxon>
        <taxon>Colwellia</taxon>
    </lineage>
</organism>
<dbReference type="Proteomes" id="UP000815846">
    <property type="component" value="Unassembled WGS sequence"/>
</dbReference>
<dbReference type="EMBL" id="PJAI02000002">
    <property type="protein sequence ID" value="TYK66872.1"/>
    <property type="molecule type" value="Genomic_DNA"/>
</dbReference>
<protein>
    <submittedName>
        <fullName evidence="1">Uncharacterized protein</fullName>
    </submittedName>
</protein>
<sequence>MKRLKEAQAALTFIYTEYNKVTDNPLADLDINDEAALKKLLNTVMNRESIAHMQHKKALKESSELRSCIADVLLLLDDCDIKAIKAKMKKSTALAEEE</sequence>
<dbReference type="RefSeq" id="WP_101344468.1">
    <property type="nucleotide sequence ID" value="NZ_PJAI02000002.1"/>
</dbReference>
<evidence type="ECO:0000313" key="1">
    <source>
        <dbReference type="EMBL" id="TYK66872.1"/>
    </source>
</evidence>
<name>A0ABY3N073_9GAMM</name>
<accession>A0ABY3N073</accession>
<evidence type="ECO:0000313" key="2">
    <source>
        <dbReference type="Proteomes" id="UP000815846"/>
    </source>
</evidence>
<comment type="caution">
    <text evidence="1">The sequence shown here is derived from an EMBL/GenBank/DDBJ whole genome shotgun (WGS) entry which is preliminary data.</text>
</comment>
<keyword evidence="2" id="KW-1185">Reference proteome</keyword>
<proteinExistence type="predicted"/>